<keyword evidence="8" id="KW-1185">Reference proteome</keyword>
<sequence length="325" mass="34789">MKRLRIWGLAIGVVFLIAVFAQHDLGAILTAIIGIGWGAFAILPWRIASIFSSAAGWACLYRRAERLPFLYLVQGRWISEAVNHLLPMAQIGGNVVRGRLAHRAARSLQSTLTGPATAAILIADITGALAARVILVTAGFLLLWQRQIFGFAGTVIGIGLSVVPLLFLLAIQHRSLLVGAAGLLRRPKWHRLLEAVDATAQDLAAHLAALYRRYGAITADILWHVTAGLLRVGETWTVLLLLGHPVSVVEALLIDVMAGTVRALAFLIPGGLGAQEGAFLLIGHLLGVAPTLALALAVTKRARDAALGLPALVDWLFLERRMRAG</sequence>
<feature type="transmembrane region" description="Helical" evidence="6">
    <location>
        <begin position="278"/>
        <end position="298"/>
    </location>
</feature>
<proteinExistence type="predicted"/>
<feature type="transmembrane region" description="Helical" evidence="6">
    <location>
        <begin position="148"/>
        <end position="171"/>
    </location>
</feature>
<feature type="transmembrane region" description="Helical" evidence="6">
    <location>
        <begin position="116"/>
        <end position="142"/>
    </location>
</feature>
<evidence type="ECO:0000256" key="3">
    <source>
        <dbReference type="ARBA" id="ARBA00022692"/>
    </source>
</evidence>
<dbReference type="PANTHER" id="PTHR39087">
    <property type="entry name" value="UPF0104 MEMBRANE PROTEIN MJ1595"/>
    <property type="match status" value="1"/>
</dbReference>
<keyword evidence="2" id="KW-1003">Cell membrane</keyword>
<evidence type="ECO:0000313" key="8">
    <source>
        <dbReference type="Proteomes" id="UP001279642"/>
    </source>
</evidence>
<keyword evidence="3 6" id="KW-0812">Transmembrane</keyword>
<gene>
    <name evidence="7" type="ORF">SMD27_02570</name>
</gene>
<protein>
    <submittedName>
        <fullName evidence="7">Lysylphosphatidylglycerol synthase domain-containing protein</fullName>
    </submittedName>
</protein>
<feature type="transmembrane region" description="Helical" evidence="6">
    <location>
        <begin position="31"/>
        <end position="60"/>
    </location>
</feature>
<evidence type="ECO:0000313" key="7">
    <source>
        <dbReference type="EMBL" id="MDY0881716.1"/>
    </source>
</evidence>
<evidence type="ECO:0000256" key="2">
    <source>
        <dbReference type="ARBA" id="ARBA00022475"/>
    </source>
</evidence>
<dbReference type="EMBL" id="JAXCLW010000001">
    <property type="protein sequence ID" value="MDY0881716.1"/>
    <property type="molecule type" value="Genomic_DNA"/>
</dbReference>
<evidence type="ECO:0000256" key="4">
    <source>
        <dbReference type="ARBA" id="ARBA00022989"/>
    </source>
</evidence>
<accession>A0ABU5E635</accession>
<name>A0ABU5E635_9PROT</name>
<comment type="caution">
    <text evidence="7">The sequence shown here is derived from an EMBL/GenBank/DDBJ whole genome shotgun (WGS) entry which is preliminary data.</text>
</comment>
<dbReference type="Pfam" id="PF03706">
    <property type="entry name" value="LPG_synthase_TM"/>
    <property type="match status" value="1"/>
</dbReference>
<keyword evidence="4 6" id="KW-1133">Transmembrane helix</keyword>
<keyword evidence="5 6" id="KW-0472">Membrane</keyword>
<dbReference type="NCBIfam" id="TIGR03476">
    <property type="entry name" value="HpnL"/>
    <property type="match status" value="1"/>
</dbReference>
<reference evidence="7 8" key="1">
    <citation type="journal article" date="2016" name="Antonie Van Leeuwenhoek">
        <title>Dongia soli sp. nov., isolated from soil from Dokdo, Korea.</title>
        <authorList>
            <person name="Kim D.U."/>
            <person name="Lee H."/>
            <person name="Kim H."/>
            <person name="Kim S.G."/>
            <person name="Ka J.O."/>
        </authorList>
    </citation>
    <scope>NUCLEOTIDE SEQUENCE [LARGE SCALE GENOMIC DNA]</scope>
    <source>
        <strain evidence="7 8">D78</strain>
    </source>
</reference>
<dbReference type="PANTHER" id="PTHR39087:SF2">
    <property type="entry name" value="UPF0104 MEMBRANE PROTEIN MJ1595"/>
    <property type="match status" value="1"/>
</dbReference>
<organism evidence="7 8">
    <name type="scientific">Dongia soli</name>
    <dbReference type="NCBI Taxonomy" id="600628"/>
    <lineage>
        <taxon>Bacteria</taxon>
        <taxon>Pseudomonadati</taxon>
        <taxon>Pseudomonadota</taxon>
        <taxon>Alphaproteobacteria</taxon>
        <taxon>Rhodospirillales</taxon>
        <taxon>Dongiaceae</taxon>
        <taxon>Dongia</taxon>
    </lineage>
</organism>
<evidence type="ECO:0000256" key="6">
    <source>
        <dbReference type="SAM" id="Phobius"/>
    </source>
</evidence>
<evidence type="ECO:0000256" key="1">
    <source>
        <dbReference type="ARBA" id="ARBA00004651"/>
    </source>
</evidence>
<dbReference type="InterPro" id="IPR022791">
    <property type="entry name" value="L-PG_synthase/AglD"/>
</dbReference>
<dbReference type="Proteomes" id="UP001279642">
    <property type="component" value="Unassembled WGS sequence"/>
</dbReference>
<dbReference type="RefSeq" id="WP_320506770.1">
    <property type="nucleotide sequence ID" value="NZ_JAXCLW010000001.1"/>
</dbReference>
<comment type="subcellular location">
    <subcellularLocation>
        <location evidence="1">Cell membrane</location>
        <topology evidence="1">Multi-pass membrane protein</topology>
    </subcellularLocation>
</comment>
<evidence type="ECO:0000256" key="5">
    <source>
        <dbReference type="ARBA" id="ARBA00023136"/>
    </source>
</evidence>